<dbReference type="InterPro" id="IPR000571">
    <property type="entry name" value="Znf_CCCH"/>
</dbReference>
<evidence type="ECO:0000256" key="1">
    <source>
        <dbReference type="ARBA" id="ARBA00022723"/>
    </source>
</evidence>
<dbReference type="AlphaFoldDB" id="A0A8H6RSX5"/>
<dbReference type="Proteomes" id="UP000660729">
    <property type="component" value="Unassembled WGS sequence"/>
</dbReference>
<feature type="region of interest" description="Disordered" evidence="5">
    <location>
        <begin position="135"/>
        <end position="172"/>
    </location>
</feature>
<keyword evidence="8" id="KW-1185">Reference proteome</keyword>
<feature type="compositionally biased region" description="Basic and acidic residues" evidence="5">
    <location>
        <begin position="506"/>
        <end position="522"/>
    </location>
</feature>
<gene>
    <name evidence="7" type="ORF">HII31_00910</name>
</gene>
<feature type="region of interest" description="Disordered" evidence="5">
    <location>
        <begin position="668"/>
        <end position="700"/>
    </location>
</feature>
<name>A0A8H6RSX5_9PEZI</name>
<feature type="compositionally biased region" description="Polar residues" evidence="5">
    <location>
        <begin position="87"/>
        <end position="103"/>
    </location>
</feature>
<feature type="region of interest" description="Disordered" evidence="5">
    <location>
        <begin position="265"/>
        <end position="332"/>
    </location>
</feature>
<feature type="compositionally biased region" description="Low complexity" evidence="5">
    <location>
        <begin position="880"/>
        <end position="894"/>
    </location>
</feature>
<keyword evidence="2 4" id="KW-0863">Zinc-finger</keyword>
<feature type="compositionally biased region" description="Basic and acidic residues" evidence="5">
    <location>
        <begin position="799"/>
        <end position="812"/>
    </location>
</feature>
<feature type="compositionally biased region" description="Low complexity" evidence="5">
    <location>
        <begin position="590"/>
        <end position="599"/>
    </location>
</feature>
<feature type="region of interest" description="Disordered" evidence="5">
    <location>
        <begin position="925"/>
        <end position="947"/>
    </location>
</feature>
<feature type="compositionally biased region" description="Polar residues" evidence="5">
    <location>
        <begin position="281"/>
        <end position="292"/>
    </location>
</feature>
<comment type="caution">
    <text evidence="7">The sequence shown here is derived from an EMBL/GenBank/DDBJ whole genome shotgun (WGS) entry which is preliminary data.</text>
</comment>
<accession>A0A8H6RSX5</accession>
<feature type="region of interest" description="Disordered" evidence="5">
    <location>
        <begin position="750"/>
        <end position="896"/>
    </location>
</feature>
<feature type="compositionally biased region" description="Acidic residues" evidence="5">
    <location>
        <begin position="755"/>
        <end position="765"/>
    </location>
</feature>
<evidence type="ECO:0000313" key="7">
    <source>
        <dbReference type="EMBL" id="KAF7197821.1"/>
    </source>
</evidence>
<feature type="region of interest" description="Disordered" evidence="5">
    <location>
        <begin position="574"/>
        <end position="602"/>
    </location>
</feature>
<feature type="compositionally biased region" description="Polar residues" evidence="5">
    <location>
        <begin position="621"/>
        <end position="633"/>
    </location>
</feature>
<evidence type="ECO:0000259" key="6">
    <source>
        <dbReference type="PROSITE" id="PS50103"/>
    </source>
</evidence>
<evidence type="ECO:0000256" key="3">
    <source>
        <dbReference type="ARBA" id="ARBA00022833"/>
    </source>
</evidence>
<dbReference type="EMBL" id="JABCIY010000007">
    <property type="protein sequence ID" value="KAF7197821.1"/>
    <property type="molecule type" value="Genomic_DNA"/>
</dbReference>
<dbReference type="GO" id="GO:0008270">
    <property type="term" value="F:zinc ion binding"/>
    <property type="evidence" value="ECO:0007669"/>
    <property type="project" value="UniProtKB-KW"/>
</dbReference>
<keyword evidence="1 4" id="KW-0479">Metal-binding</keyword>
<feature type="region of interest" description="Disordered" evidence="5">
    <location>
        <begin position="76"/>
        <end position="112"/>
    </location>
</feature>
<feature type="compositionally biased region" description="Polar residues" evidence="5">
    <location>
        <begin position="138"/>
        <end position="172"/>
    </location>
</feature>
<proteinExistence type="predicted"/>
<feature type="zinc finger region" description="C3H1-type" evidence="4">
    <location>
        <begin position="996"/>
        <end position="1021"/>
    </location>
</feature>
<sequence>MDQNGFQNNLFADNQNFNAYDNLNLYQSGSDSNFNHDASWGVNASDFIQANQSRAPQSAPSWAQNANHLAAQSVQQGFNGSPYGRPMSNSPASFAPNNFSYNGQQPQQQAFQYRQPQYDPSLAAHGQNFNLQMPGYNAATQNPGTIAPQNLDPSRTFTNNPYAANAFPPSNFNQNRQAAQIQMRRADQKALVASIPKGVSGGMFNIIDFNQLSQTTNSERMGSYANVGKEAQEWDMTRSAIPAYVPRKSRNELRALAGNNKAALAKIGKKSKTHTSDLKSRSFTGSAGSPSIKQEADSSSEDSSSSDDDSEYTDDEDEDSPLPAKKPDDPKGGVEYDVIKAVYRSKKKSLDAATIGTCLGELWEVVKTIRDRWKADAAAVTDAETKKKAGELPLLKSRVKDQRDMMETLFKAVLKHGHRDVVEFLSENVSLIFVCYQFLLDRFKDEDINGNLSRAILELMSQFTTLTKDKLEKTHMEKVLPRYQKKGDAKTKYYVNKILANAETATKDAAKKAEQKKTEKAASETADSKTGSPSVKKPAPDSVAGVKRPAASSTEGAAQKKVATVASKTNGVTATSKVNGAGTIKKTPDATDAPKPAAAGGVQAATRKTVVAKPSGFFSGLQSATKKPGTSNAERAAKPATSRPATVTNTATAKPAFDFAQTMANLTKPKEVKKEVKPEKEVPPETEEERAKRLRKEQRRKLRVSFKPADQLVEVKFFVHDPAEEIDHDSSQMRDVSDVGGEGRMLKQQQHMMDLDEDDEPEEEEQKLVEFKTPIPVDFSTVPEEERTRNFAPYGGGDFKPDSAEKSKREQYENETLMVFYTEPSQIPANPKEPEDPYNGDQGPALKYFGPMEEKYIARGRSRQPQFQSQPVYGQSQTTPSPAFPFAAAGQQPSGSQVQSILDTLRNLNPNAQQPSAPTYPLPFVGGPAPANFQPPPPPPPQTSTVPPGQIDLAAILAQIQNGTPQPQASYNYGAPQQQTGTDGAHKKNNDYKNKFYKTKVCRYWQEGKCQKGDACSYLHE</sequence>
<dbReference type="InterPro" id="IPR036855">
    <property type="entry name" value="Znf_CCCH_sf"/>
</dbReference>
<dbReference type="PROSITE" id="PS50103">
    <property type="entry name" value="ZF_C3H1"/>
    <property type="match status" value="1"/>
</dbReference>
<feature type="compositionally biased region" description="Polar residues" evidence="5">
    <location>
        <begin position="964"/>
        <end position="982"/>
    </location>
</feature>
<protein>
    <recommendedName>
        <fullName evidence="6">C3H1-type domain-containing protein</fullName>
    </recommendedName>
</protein>
<feature type="domain" description="C3H1-type" evidence="6">
    <location>
        <begin position="996"/>
        <end position="1021"/>
    </location>
</feature>
<feature type="region of interest" description="Disordered" evidence="5">
    <location>
        <begin position="964"/>
        <end position="990"/>
    </location>
</feature>
<dbReference type="OrthoDB" id="4347at2759"/>
<dbReference type="Pfam" id="PF00642">
    <property type="entry name" value="zf-CCCH"/>
    <property type="match status" value="1"/>
</dbReference>
<feature type="compositionally biased region" description="Acidic residues" evidence="5">
    <location>
        <begin position="298"/>
        <end position="320"/>
    </location>
</feature>
<evidence type="ECO:0000256" key="5">
    <source>
        <dbReference type="SAM" id="MobiDB-lite"/>
    </source>
</evidence>
<feature type="compositionally biased region" description="Polar residues" evidence="5">
    <location>
        <begin position="863"/>
        <end position="879"/>
    </location>
</feature>
<organism evidence="7 8">
    <name type="scientific">Pseudocercospora fuligena</name>
    <dbReference type="NCBI Taxonomy" id="685502"/>
    <lineage>
        <taxon>Eukaryota</taxon>
        <taxon>Fungi</taxon>
        <taxon>Dikarya</taxon>
        <taxon>Ascomycota</taxon>
        <taxon>Pezizomycotina</taxon>
        <taxon>Dothideomycetes</taxon>
        <taxon>Dothideomycetidae</taxon>
        <taxon>Mycosphaerellales</taxon>
        <taxon>Mycosphaerellaceae</taxon>
        <taxon>Pseudocercospora</taxon>
    </lineage>
</organism>
<dbReference type="SUPFAM" id="SSF90229">
    <property type="entry name" value="CCCH zinc finger"/>
    <property type="match status" value="1"/>
</dbReference>
<feature type="region of interest" description="Disordered" evidence="5">
    <location>
        <begin position="621"/>
        <end position="650"/>
    </location>
</feature>
<feature type="compositionally biased region" description="Basic and acidic residues" evidence="5">
    <location>
        <begin position="668"/>
        <end position="683"/>
    </location>
</feature>
<reference evidence="7" key="1">
    <citation type="submission" date="2020-04" db="EMBL/GenBank/DDBJ databases">
        <title>Draft genome resource of the tomato pathogen Pseudocercospora fuligena.</title>
        <authorList>
            <person name="Zaccaron A."/>
        </authorList>
    </citation>
    <scope>NUCLEOTIDE SEQUENCE</scope>
    <source>
        <strain evidence="7">PF001</strain>
    </source>
</reference>
<keyword evidence="3 4" id="KW-0862">Zinc</keyword>
<feature type="compositionally biased region" description="Pro residues" evidence="5">
    <location>
        <begin position="933"/>
        <end position="942"/>
    </location>
</feature>
<dbReference type="Gene3D" id="4.10.1000.10">
    <property type="entry name" value="Zinc finger, CCCH-type"/>
    <property type="match status" value="1"/>
</dbReference>
<evidence type="ECO:0000256" key="2">
    <source>
        <dbReference type="ARBA" id="ARBA00022771"/>
    </source>
</evidence>
<evidence type="ECO:0000313" key="8">
    <source>
        <dbReference type="Proteomes" id="UP000660729"/>
    </source>
</evidence>
<evidence type="ECO:0000256" key="4">
    <source>
        <dbReference type="PROSITE-ProRule" id="PRU00723"/>
    </source>
</evidence>
<feature type="region of interest" description="Disordered" evidence="5">
    <location>
        <begin position="506"/>
        <end position="562"/>
    </location>
</feature>